<dbReference type="OrthoDB" id="3647705at2759"/>
<dbReference type="AlphaFoldDB" id="A0A139H1Q5"/>
<dbReference type="Proteomes" id="UP000070133">
    <property type="component" value="Unassembled WGS sequence"/>
</dbReference>
<reference evidence="1 2" key="1">
    <citation type="submission" date="2015-07" db="EMBL/GenBank/DDBJ databases">
        <title>Comparative genomics of the Sigatoka disease complex on banana suggests a link between parallel evolutionary changes in Pseudocercospora fijiensis and Pseudocercospora eumusae and increased virulence on the banana host.</title>
        <authorList>
            <person name="Chang T.-C."/>
            <person name="Salvucci A."/>
            <person name="Crous P.W."/>
            <person name="Stergiopoulos I."/>
        </authorList>
    </citation>
    <scope>NUCLEOTIDE SEQUENCE [LARGE SCALE GENOMIC DNA]</scope>
    <source>
        <strain evidence="1 2">CBS 114824</strain>
    </source>
</reference>
<dbReference type="EMBL" id="LFZN01000179">
    <property type="protein sequence ID" value="KXS96309.1"/>
    <property type="molecule type" value="Genomic_DNA"/>
</dbReference>
<evidence type="ECO:0000313" key="1">
    <source>
        <dbReference type="EMBL" id="KXS96309.1"/>
    </source>
</evidence>
<organism evidence="1 2">
    <name type="scientific">Pseudocercospora eumusae</name>
    <dbReference type="NCBI Taxonomy" id="321146"/>
    <lineage>
        <taxon>Eukaryota</taxon>
        <taxon>Fungi</taxon>
        <taxon>Dikarya</taxon>
        <taxon>Ascomycota</taxon>
        <taxon>Pezizomycotina</taxon>
        <taxon>Dothideomycetes</taxon>
        <taxon>Dothideomycetidae</taxon>
        <taxon>Mycosphaerellales</taxon>
        <taxon>Mycosphaerellaceae</taxon>
        <taxon>Pseudocercospora</taxon>
    </lineage>
</organism>
<evidence type="ECO:0000313" key="2">
    <source>
        <dbReference type="Proteomes" id="UP000070133"/>
    </source>
</evidence>
<accession>A0A139H1Q5</accession>
<sequence>MMMLRNQIYDEIAEHDAPKQVLKAYWPHRGPSRTLAEVCKQTRREYLPRLHQDLVLWLFNSHIKTDSTTDWLEIFGRSRVPLTRTFRIWYDLFYCKIVLRGKNSENQVTVRYDWHEDESEDHEAVDAAAEAFVQRHLHRYESGPYLTVEGMEKIIEHVRLRMAQQKDE</sequence>
<gene>
    <name evidence="1" type="ORF">AC578_7484</name>
</gene>
<comment type="caution">
    <text evidence="1">The sequence shown here is derived from an EMBL/GenBank/DDBJ whole genome shotgun (WGS) entry which is preliminary data.</text>
</comment>
<protein>
    <submittedName>
        <fullName evidence="1">Uncharacterized protein</fullName>
    </submittedName>
</protein>
<keyword evidence="2" id="KW-1185">Reference proteome</keyword>
<proteinExistence type="predicted"/>
<name>A0A139H1Q5_9PEZI</name>